<dbReference type="KEGG" id="aay:WYH_01091"/>
<gene>
    <name evidence="8" type="primary">btuB_6</name>
    <name evidence="8" type="ORF">WYH_01091</name>
</gene>
<evidence type="ECO:0000259" key="7">
    <source>
        <dbReference type="Pfam" id="PF07715"/>
    </source>
</evidence>
<feature type="domain" description="TonB-dependent receptor plug" evidence="7">
    <location>
        <begin position="59"/>
        <end position="174"/>
    </location>
</feature>
<evidence type="ECO:0000256" key="3">
    <source>
        <dbReference type="ARBA" id="ARBA00023237"/>
    </source>
</evidence>
<dbReference type="Pfam" id="PF00593">
    <property type="entry name" value="TonB_dep_Rec_b-barrel"/>
    <property type="match status" value="1"/>
</dbReference>
<dbReference type="InterPro" id="IPR000531">
    <property type="entry name" value="Beta-barrel_TonB"/>
</dbReference>
<accession>A0A0F7KNP9</accession>
<dbReference type="EMBL" id="CP011452">
    <property type="protein sequence ID" value="AKH42138.1"/>
    <property type="molecule type" value="Genomic_DNA"/>
</dbReference>
<dbReference type="PANTHER" id="PTHR47234">
    <property type="match status" value="1"/>
</dbReference>
<keyword evidence="2 4" id="KW-0472">Membrane</keyword>
<name>A0A0F7KNP9_9SPHN</name>
<dbReference type="PANTHER" id="PTHR47234:SF3">
    <property type="entry name" value="SECRETIN_TONB SHORT N-TERMINAL DOMAIN-CONTAINING PROTEIN"/>
    <property type="match status" value="1"/>
</dbReference>
<dbReference type="AlphaFoldDB" id="A0A0F7KNP9"/>
<dbReference type="InterPro" id="IPR012910">
    <property type="entry name" value="Plug_dom"/>
</dbReference>
<keyword evidence="4" id="KW-0798">TonB box</keyword>
<dbReference type="InterPro" id="IPR037066">
    <property type="entry name" value="Plug_dom_sf"/>
</dbReference>
<proteinExistence type="inferred from homology"/>
<feature type="domain" description="TonB-dependent receptor-like beta-barrel" evidence="6">
    <location>
        <begin position="448"/>
        <end position="962"/>
    </location>
</feature>
<evidence type="ECO:0000313" key="9">
    <source>
        <dbReference type="Proteomes" id="UP000034392"/>
    </source>
</evidence>
<evidence type="ECO:0000313" key="8">
    <source>
        <dbReference type="EMBL" id="AKH42138.1"/>
    </source>
</evidence>
<evidence type="ECO:0000256" key="5">
    <source>
        <dbReference type="SAM" id="SignalP"/>
    </source>
</evidence>
<evidence type="ECO:0000256" key="4">
    <source>
        <dbReference type="RuleBase" id="RU003357"/>
    </source>
</evidence>
<keyword evidence="9" id="KW-1185">Reference proteome</keyword>
<organism evidence="8 9">
    <name type="scientific">Croceibacterium atlanticum</name>
    <dbReference type="NCBI Taxonomy" id="1267766"/>
    <lineage>
        <taxon>Bacteria</taxon>
        <taxon>Pseudomonadati</taxon>
        <taxon>Pseudomonadota</taxon>
        <taxon>Alphaproteobacteria</taxon>
        <taxon>Sphingomonadales</taxon>
        <taxon>Erythrobacteraceae</taxon>
        <taxon>Croceibacterium</taxon>
    </lineage>
</organism>
<dbReference type="Proteomes" id="UP000034392">
    <property type="component" value="Chromosome"/>
</dbReference>
<evidence type="ECO:0000256" key="2">
    <source>
        <dbReference type="ARBA" id="ARBA00023136"/>
    </source>
</evidence>
<comment type="subcellular location">
    <subcellularLocation>
        <location evidence="1 4">Cell outer membrane</location>
    </subcellularLocation>
</comment>
<dbReference type="GO" id="GO:0009279">
    <property type="term" value="C:cell outer membrane"/>
    <property type="evidence" value="ECO:0007669"/>
    <property type="project" value="UniProtKB-SubCell"/>
</dbReference>
<dbReference type="SUPFAM" id="SSF56935">
    <property type="entry name" value="Porins"/>
    <property type="match status" value="1"/>
</dbReference>
<feature type="chain" id="PRO_5002517814" evidence="5">
    <location>
        <begin position="33"/>
        <end position="1003"/>
    </location>
</feature>
<dbReference type="Gene3D" id="2.170.130.10">
    <property type="entry name" value="TonB-dependent receptor, plug domain"/>
    <property type="match status" value="1"/>
</dbReference>
<keyword evidence="5" id="KW-0732">Signal</keyword>
<dbReference type="InterPro" id="IPR036942">
    <property type="entry name" value="Beta-barrel_TonB_sf"/>
</dbReference>
<dbReference type="PATRIC" id="fig|1267766.3.peg.1097"/>
<keyword evidence="3" id="KW-0998">Cell outer membrane</keyword>
<evidence type="ECO:0000259" key="6">
    <source>
        <dbReference type="Pfam" id="PF00593"/>
    </source>
</evidence>
<dbReference type="STRING" id="1267766.WYH_01091"/>
<dbReference type="Gene3D" id="2.40.170.20">
    <property type="entry name" value="TonB-dependent receptor, beta-barrel domain"/>
    <property type="match status" value="1"/>
</dbReference>
<feature type="signal peptide" evidence="5">
    <location>
        <begin position="1"/>
        <end position="32"/>
    </location>
</feature>
<comment type="similarity">
    <text evidence="4">Belongs to the TonB-dependent receptor family.</text>
</comment>
<protein>
    <submittedName>
        <fullName evidence="8">Vitamin B12 transporter BtuB</fullName>
    </submittedName>
</protein>
<evidence type="ECO:0000256" key="1">
    <source>
        <dbReference type="ARBA" id="ARBA00004442"/>
    </source>
</evidence>
<reference evidence="8" key="1">
    <citation type="submission" date="2015-05" db="EMBL/GenBank/DDBJ databases">
        <title>The complete genome of Altererythrobacter atlanticus strain 26DY36.</title>
        <authorList>
            <person name="Wu Y.-H."/>
            <person name="Cheng H."/>
            <person name="Wu X.-W."/>
        </authorList>
    </citation>
    <scope>NUCLEOTIDE SEQUENCE [LARGE SCALE GENOMIC DNA]</scope>
    <source>
        <strain evidence="8">26DY36</strain>
    </source>
</reference>
<dbReference type="Pfam" id="PF07715">
    <property type="entry name" value="Plug"/>
    <property type="match status" value="1"/>
</dbReference>
<sequence>MRLNSIDLRRLMTGAALVPLSAGLLAGTPALAQDTGQGAEEAAPIIVTGTRIKRDGFSEPTPATVFDAETTQDLGIVNAGDIVELIPQNTAFQSDATAGITAGADVGASFANLRGLNPDGGTRTLTLINSRRFVPTSNGGSVDLNMIPTAMIERVETVTGGASAAYGSDAIAGVVNIILDTDLEGLRLQADFGQTFRGDGKDYHASAVYGTSLGDRGHVVIGGEYQRVKGIGDCSDVRLWCAEGWDLFTNEGDILPDGSVTGYNTPGSPTYGLPNYIIGPDSKQAFNDAHGVVRNRGPADPAARNLRFNDDGTAVLDFDPGIYVNSNTFGPRSGGDGESTYADSDLQTPQERYVGYLYADYELSDALTAYTELTYAHRTASNSGVTAGPRSTFFVKPDNAYLPDDLVELLDGTSFSLGKDVDRQIPALNEVEADVFRGVLGLGGEIGENWDWDIYYQYGSNKQHRDGRYSRVNTEFQYALDAVDEGEFLNGTANGNIVCRETLASNPDPRSQGCEPLNLFGLNNLSQAAIDYAYRPVVQDFDYTQHVIAGVISGNLFDGIGAGPVGAAAGAEYRSEDGDVTHGDTPNYNDYAFTFGTDYGGTIEVFEAFGELNVPLLAYVPFAEMLEVNGAVRWTQNTAQNASTGEEKTTDAVSYKLSAIWEIGAGFRLRGSRSRDIRSPGFQELFDQQVPTEAGSSQGVVDNFNIPGSPGLGDDDTPILNGGSFALKPESADTTTLGVVFRPDFAPGLRMSADWYQIEVTDTVTTLPGQRIVDFCGEFDLFCDRITFAAPTDITFVDARQVNLGSLDVRGFDFELSYRLPLYDVFDGGDGAVSLRLLANHQYDFKVQADPTTPVIDYAGQTGPVLNGGDFNPAPDWIWNAFLSYDNGGFNTTLSFRHIPEGIYDVEKIGPQDAGFDPSLPDSINDNRVDGATYLGLAMSYQIPIDSAGNRYVELFGAIQNLFDEKPPVAPGGGGLGGSNYPTNPVYFDTFGSRFRTGVRLRY</sequence>